<dbReference type="InterPro" id="IPR051604">
    <property type="entry name" value="Ergot_Alk_Oxidoreductase"/>
</dbReference>
<dbReference type="EMBL" id="JAUZMY010000005">
    <property type="protein sequence ID" value="MEE2037088.1"/>
    <property type="molecule type" value="Genomic_DNA"/>
</dbReference>
<dbReference type="InterPro" id="IPR036291">
    <property type="entry name" value="NAD(P)-bd_dom_sf"/>
</dbReference>
<keyword evidence="3" id="KW-1185">Reference proteome</keyword>
<dbReference type="SUPFAM" id="SSF51735">
    <property type="entry name" value="NAD(P)-binding Rossmann-fold domains"/>
    <property type="match status" value="1"/>
</dbReference>
<proteinExistence type="predicted"/>
<feature type="domain" description="NAD(P)-binding" evidence="1">
    <location>
        <begin position="8"/>
        <end position="134"/>
    </location>
</feature>
<accession>A0ABU7K4C1</accession>
<dbReference type="Proteomes" id="UP001356095">
    <property type="component" value="Unassembled WGS sequence"/>
</dbReference>
<dbReference type="InterPro" id="IPR016040">
    <property type="entry name" value="NAD(P)-bd_dom"/>
</dbReference>
<evidence type="ECO:0000313" key="2">
    <source>
        <dbReference type="EMBL" id="MEE2037088.1"/>
    </source>
</evidence>
<evidence type="ECO:0000313" key="3">
    <source>
        <dbReference type="Proteomes" id="UP001356095"/>
    </source>
</evidence>
<dbReference type="PANTHER" id="PTHR43162">
    <property type="match status" value="1"/>
</dbReference>
<dbReference type="PANTHER" id="PTHR43162:SF1">
    <property type="entry name" value="PRESTALK A DIFFERENTIATION PROTEIN A"/>
    <property type="match status" value="1"/>
</dbReference>
<organism evidence="2 3">
    <name type="scientific">Nocardiopsis codii</name>
    <dbReference type="NCBI Taxonomy" id="3065942"/>
    <lineage>
        <taxon>Bacteria</taxon>
        <taxon>Bacillati</taxon>
        <taxon>Actinomycetota</taxon>
        <taxon>Actinomycetes</taxon>
        <taxon>Streptosporangiales</taxon>
        <taxon>Nocardiopsidaceae</taxon>
        <taxon>Nocardiopsis</taxon>
    </lineage>
</organism>
<comment type="caution">
    <text evidence="2">The sequence shown here is derived from an EMBL/GenBank/DDBJ whole genome shotgun (WGS) entry which is preliminary data.</text>
</comment>
<dbReference type="Gene3D" id="3.40.50.720">
    <property type="entry name" value="NAD(P)-binding Rossmann-like Domain"/>
    <property type="match status" value="1"/>
</dbReference>
<protein>
    <submittedName>
        <fullName evidence="2">SDR family oxidoreductase</fullName>
    </submittedName>
</protein>
<name>A0ABU7K4C1_9ACTN</name>
<gene>
    <name evidence="2" type="ORF">Q8791_07625</name>
</gene>
<dbReference type="RefSeq" id="WP_330090878.1">
    <property type="nucleotide sequence ID" value="NZ_JAUZMY010000005.1"/>
</dbReference>
<dbReference type="Pfam" id="PF13460">
    <property type="entry name" value="NAD_binding_10"/>
    <property type="match status" value="1"/>
</dbReference>
<sequence length="246" mass="26075">MKTVLVTGGTGTLGRPVVEHLRQAGHSVRPLSRHPDPGDPDAVAVDLRTGAGLGRALEGVDAVVHCATTPTGGDVESATHLLREVRASGAANLVYVSIVGVDRVPLGYYKDKLLIEQALEGSGLGWTVLRATQFHSLVRRICAGAARSPLMPFPDLDVQPIDSAEVASRLALLAGADPAGRVPDMGGPRVESFRDLARTYLDSQGLRRRLVPVLLPGRAFAAYRAGGHLAPGRRVGRVTFAEYLTR</sequence>
<evidence type="ECO:0000259" key="1">
    <source>
        <dbReference type="Pfam" id="PF13460"/>
    </source>
</evidence>
<reference evidence="2 3" key="1">
    <citation type="submission" date="2023-08" db="EMBL/GenBank/DDBJ databases">
        <authorList>
            <person name="Girao M."/>
            <person name="Carvalho M.F."/>
        </authorList>
    </citation>
    <scope>NUCLEOTIDE SEQUENCE [LARGE SCALE GENOMIC DNA]</scope>
    <source>
        <strain evidence="2 3">CT-R113</strain>
    </source>
</reference>